<dbReference type="CTD" id="20314197"/>
<dbReference type="GeneID" id="20314197"/>
<dbReference type="EMBL" id="KL596619">
    <property type="protein sequence ID" value="KER34121.1"/>
    <property type="molecule type" value="Genomic_DNA"/>
</dbReference>
<evidence type="ECO:0000313" key="2">
    <source>
        <dbReference type="Proteomes" id="UP000054324"/>
    </source>
</evidence>
<dbReference type="OrthoDB" id="10479438at2759"/>
<evidence type="ECO:0000313" key="1">
    <source>
        <dbReference type="EMBL" id="KER34121.1"/>
    </source>
</evidence>
<organism evidence="1 2">
    <name type="scientific">Opisthorchis viverrini</name>
    <name type="common">Southeast Asian liver fluke</name>
    <dbReference type="NCBI Taxonomy" id="6198"/>
    <lineage>
        <taxon>Eukaryota</taxon>
        <taxon>Metazoa</taxon>
        <taxon>Spiralia</taxon>
        <taxon>Lophotrochozoa</taxon>
        <taxon>Platyhelminthes</taxon>
        <taxon>Trematoda</taxon>
        <taxon>Digenea</taxon>
        <taxon>Opisthorchiida</taxon>
        <taxon>Opisthorchiata</taxon>
        <taxon>Opisthorchiidae</taxon>
        <taxon>Opisthorchis</taxon>
    </lineage>
</organism>
<gene>
    <name evidence="1" type="ORF">T265_00009</name>
</gene>
<keyword evidence="2" id="KW-1185">Reference proteome</keyword>
<dbReference type="RefSeq" id="XP_009161930.1">
    <property type="nucleotide sequence ID" value="XM_009163666.1"/>
</dbReference>
<proteinExistence type="predicted"/>
<accession>A0A075A433</accession>
<dbReference type="AlphaFoldDB" id="A0A075A433"/>
<protein>
    <submittedName>
        <fullName evidence="1">Uncharacterized protein</fullName>
    </submittedName>
</protein>
<dbReference type="KEGG" id="ovi:T265_00009"/>
<sequence>MAQRLRHQLTDRKVRGLDNLAVFQPSCLLPVAWQLGTEMVLRLNVFIQQWVPAVFMTWFSKEKNETAERFQCTLRARWTKWLERGFDDRKVRGSKPTSVSRLPLSRLGQHGIIPALVTPSCGIAARHRKGAIAERFFLQCTLFYVFYSIDTGIVEVPDTEL</sequence>
<dbReference type="Proteomes" id="UP000054324">
    <property type="component" value="Unassembled WGS sequence"/>
</dbReference>
<name>A0A075A433_OPIVI</name>
<reference evidence="1 2" key="1">
    <citation type="submission" date="2013-11" db="EMBL/GenBank/DDBJ databases">
        <title>Opisthorchis viverrini - life in the bile duct.</title>
        <authorList>
            <person name="Young N.D."/>
            <person name="Nagarajan N."/>
            <person name="Lin S.J."/>
            <person name="Korhonen P.K."/>
            <person name="Jex A.R."/>
            <person name="Hall R.S."/>
            <person name="Safavi-Hemami H."/>
            <person name="Kaewkong W."/>
            <person name="Bertrand D."/>
            <person name="Gao S."/>
            <person name="Seet Q."/>
            <person name="Wongkham S."/>
            <person name="Teh B.T."/>
            <person name="Wongkham C."/>
            <person name="Intapan P.M."/>
            <person name="Maleewong W."/>
            <person name="Yang X."/>
            <person name="Hu M."/>
            <person name="Wang Z."/>
            <person name="Hofmann A."/>
            <person name="Sternberg P.W."/>
            <person name="Tan P."/>
            <person name="Wang J."/>
            <person name="Gasser R.B."/>
        </authorList>
    </citation>
    <scope>NUCLEOTIDE SEQUENCE [LARGE SCALE GENOMIC DNA]</scope>
</reference>